<dbReference type="AlphaFoldDB" id="A0A1B0CMT1"/>
<dbReference type="EnsemblMetazoa" id="LLOJ005969-RA">
    <property type="protein sequence ID" value="LLOJ005969-PA"/>
    <property type="gene ID" value="LLOJ005969"/>
</dbReference>
<reference evidence="19" key="3">
    <citation type="submission" date="2020-05" db="UniProtKB">
        <authorList>
            <consortium name="EnsemblMetazoa"/>
        </authorList>
    </citation>
    <scope>IDENTIFICATION</scope>
    <source>
        <strain evidence="19">Jacobina</strain>
    </source>
</reference>
<organism evidence="19 20">
    <name type="scientific">Lutzomyia longipalpis</name>
    <name type="common">Sand fly</name>
    <dbReference type="NCBI Taxonomy" id="7200"/>
    <lineage>
        <taxon>Eukaryota</taxon>
        <taxon>Metazoa</taxon>
        <taxon>Ecdysozoa</taxon>
        <taxon>Arthropoda</taxon>
        <taxon>Hexapoda</taxon>
        <taxon>Insecta</taxon>
        <taxon>Pterygota</taxon>
        <taxon>Neoptera</taxon>
        <taxon>Endopterygota</taxon>
        <taxon>Diptera</taxon>
        <taxon>Nematocera</taxon>
        <taxon>Psychodoidea</taxon>
        <taxon>Psychodidae</taxon>
        <taxon>Lutzomyia</taxon>
        <taxon>Lutzomyia</taxon>
    </lineage>
</organism>
<dbReference type="EMBL" id="GITU01001187">
    <property type="protein sequence ID" value="MBC1169890.1"/>
    <property type="molecule type" value="Transcribed_RNA"/>
</dbReference>
<comment type="similarity">
    <text evidence="16">Belongs to the calcineurin regulatory subunit family. CHP subfamily.</text>
</comment>
<dbReference type="Pfam" id="PF13499">
    <property type="entry name" value="EF-hand_7"/>
    <property type="match status" value="1"/>
</dbReference>
<keyword evidence="7" id="KW-0597">Phosphoprotein</keyword>
<dbReference type="EMBL" id="AJWK01019154">
    <property type="status" value="NOT_ANNOTATED_CDS"/>
    <property type="molecule type" value="Genomic_DNA"/>
</dbReference>
<dbReference type="SMART" id="SM00054">
    <property type="entry name" value="EFh"/>
    <property type="match status" value="2"/>
</dbReference>
<dbReference type="VEuPathDB" id="VectorBase:LLOJ005969"/>
<dbReference type="PROSITE" id="PS00018">
    <property type="entry name" value="EF_HAND_1"/>
    <property type="match status" value="1"/>
</dbReference>
<dbReference type="InterPro" id="IPR011992">
    <property type="entry name" value="EF-hand-dom_pair"/>
</dbReference>
<dbReference type="CTD" id="40695"/>
<dbReference type="GO" id="GO:0015031">
    <property type="term" value="P:protein transport"/>
    <property type="evidence" value="ECO:0007669"/>
    <property type="project" value="UniProtKB-KW"/>
</dbReference>
<accession>A0A1B0CMT1</accession>
<keyword evidence="4" id="KW-0813">Transport</keyword>
<name>A0A1B0CMT1_LUTLO</name>
<dbReference type="Proteomes" id="UP000092461">
    <property type="component" value="Unassembled WGS sequence"/>
</dbReference>
<keyword evidence="8" id="KW-0519">Myristate</keyword>
<keyword evidence="10" id="KW-0677">Repeat</keyword>
<dbReference type="InterPro" id="IPR051875">
    <property type="entry name" value="Calcineurin_B_homologous"/>
</dbReference>
<evidence type="ECO:0000256" key="8">
    <source>
        <dbReference type="ARBA" id="ARBA00022707"/>
    </source>
</evidence>
<evidence type="ECO:0000256" key="11">
    <source>
        <dbReference type="ARBA" id="ARBA00022837"/>
    </source>
</evidence>
<evidence type="ECO:0000259" key="17">
    <source>
        <dbReference type="PROSITE" id="PS50222"/>
    </source>
</evidence>
<dbReference type="InterPro" id="IPR018247">
    <property type="entry name" value="EF_Hand_1_Ca_BS"/>
</dbReference>
<evidence type="ECO:0000313" key="18">
    <source>
        <dbReference type="EMBL" id="MBC1169890.1"/>
    </source>
</evidence>
<evidence type="ECO:0000256" key="1">
    <source>
        <dbReference type="ARBA" id="ARBA00004123"/>
    </source>
</evidence>
<keyword evidence="12" id="KW-0653">Protein transport</keyword>
<keyword evidence="5" id="KW-1003">Cell membrane</keyword>
<keyword evidence="11" id="KW-0106">Calcium</keyword>
<dbReference type="VEuPathDB" id="VectorBase:LLONM1_011575"/>
<proteinExistence type="inferred from homology"/>
<keyword evidence="9" id="KW-0479">Metal-binding</keyword>
<evidence type="ECO:0000256" key="9">
    <source>
        <dbReference type="ARBA" id="ARBA00022723"/>
    </source>
</evidence>
<evidence type="ECO:0000256" key="12">
    <source>
        <dbReference type="ARBA" id="ARBA00022927"/>
    </source>
</evidence>
<evidence type="ECO:0000256" key="16">
    <source>
        <dbReference type="ARBA" id="ARBA00038164"/>
    </source>
</evidence>
<dbReference type="GO" id="GO:0005737">
    <property type="term" value="C:cytoplasm"/>
    <property type="evidence" value="ECO:0007669"/>
    <property type="project" value="UniProtKB-SubCell"/>
</dbReference>
<keyword evidence="14" id="KW-0539">Nucleus</keyword>
<keyword evidence="15" id="KW-0449">Lipoprotein</keyword>
<evidence type="ECO:0000256" key="14">
    <source>
        <dbReference type="ARBA" id="ARBA00023242"/>
    </source>
</evidence>
<evidence type="ECO:0000256" key="13">
    <source>
        <dbReference type="ARBA" id="ARBA00023136"/>
    </source>
</evidence>
<dbReference type="GeneID" id="129786992"/>
<dbReference type="KEGG" id="lll:129786992"/>
<reference evidence="18" key="2">
    <citation type="journal article" date="2020" name="BMC">
        <title>Leishmania infection induces a limited differential gene expression in the sand fly midgut.</title>
        <authorList>
            <person name="Coutinho-Abreu I.V."/>
            <person name="Serafim T.D."/>
            <person name="Meneses C."/>
            <person name="Kamhawi S."/>
            <person name="Oliveira F."/>
            <person name="Valenzuela J.G."/>
        </authorList>
    </citation>
    <scope>NUCLEOTIDE SEQUENCE</scope>
    <source>
        <strain evidence="18">Jacobina</strain>
        <tissue evidence="18">Midgut</tissue>
    </source>
</reference>
<dbReference type="OrthoDB" id="191686at2759"/>
<dbReference type="GO" id="GO:0005886">
    <property type="term" value="C:plasma membrane"/>
    <property type="evidence" value="ECO:0007669"/>
    <property type="project" value="UniProtKB-SubCell"/>
</dbReference>
<evidence type="ECO:0000256" key="2">
    <source>
        <dbReference type="ARBA" id="ARBA00004236"/>
    </source>
</evidence>
<evidence type="ECO:0000256" key="3">
    <source>
        <dbReference type="ARBA" id="ARBA00004496"/>
    </source>
</evidence>
<evidence type="ECO:0000313" key="19">
    <source>
        <dbReference type="EnsemblMetazoa" id="LLOJ005969-PA"/>
    </source>
</evidence>
<evidence type="ECO:0000256" key="4">
    <source>
        <dbReference type="ARBA" id="ARBA00022448"/>
    </source>
</evidence>
<dbReference type="GO" id="GO:0005634">
    <property type="term" value="C:nucleus"/>
    <property type="evidence" value="ECO:0007669"/>
    <property type="project" value="UniProtKB-SubCell"/>
</dbReference>
<dbReference type="GO" id="GO:0005509">
    <property type="term" value="F:calcium ion binding"/>
    <property type="evidence" value="ECO:0007669"/>
    <property type="project" value="InterPro"/>
</dbReference>
<evidence type="ECO:0000256" key="10">
    <source>
        <dbReference type="ARBA" id="ARBA00022737"/>
    </source>
</evidence>
<evidence type="ECO:0000256" key="7">
    <source>
        <dbReference type="ARBA" id="ARBA00022553"/>
    </source>
</evidence>
<keyword evidence="13" id="KW-0472">Membrane</keyword>
<comment type="subcellular location">
    <subcellularLocation>
        <location evidence="2">Cell membrane</location>
    </subcellularLocation>
    <subcellularLocation>
        <location evidence="3">Cytoplasm</location>
    </subcellularLocation>
    <subcellularLocation>
        <location evidence="1">Nucleus</location>
    </subcellularLocation>
</comment>
<sequence>MGNKSSLLLREEEIAQIQDETGFTPNQIERLYSRFTSLDRSDCGTLSRDDFLRIPELAINPLCDRIVHAFFVESSDDRVNFRQFMTVLARFRPPKSSGKRNKLNSRTEKLRFAFKMYDLDDDDSISRDELLSILHMMVGDNISQDQLNSIAERTIVEADQMGQGTISFEDFCKALERTDVEQKMSIRFLN</sequence>
<reference evidence="20" key="1">
    <citation type="submission" date="2012-05" db="EMBL/GenBank/DDBJ databases">
        <title>Whole Genome Assembly of Lutzomyia longipalpis.</title>
        <authorList>
            <person name="Richards S."/>
            <person name="Qu C."/>
            <person name="Dillon R."/>
            <person name="Worley K."/>
            <person name="Scherer S."/>
            <person name="Batterton M."/>
            <person name="Taylor A."/>
            <person name="Hawes A."/>
            <person name="Hernandez B."/>
            <person name="Kovar C."/>
            <person name="Mandapat C."/>
            <person name="Pham C."/>
            <person name="Qu C."/>
            <person name="Jing C."/>
            <person name="Bess C."/>
            <person name="Bandaranaike D."/>
            <person name="Ngo D."/>
            <person name="Ongeri F."/>
            <person name="Arias F."/>
            <person name="Lara F."/>
            <person name="Weissenberger G."/>
            <person name="Kamau G."/>
            <person name="Han H."/>
            <person name="Shen H."/>
            <person name="Dinh H."/>
            <person name="Khalil I."/>
            <person name="Jones J."/>
            <person name="Shafer J."/>
            <person name="Jayaseelan J."/>
            <person name="Quiroz J."/>
            <person name="Blankenburg K."/>
            <person name="Nguyen L."/>
            <person name="Jackson L."/>
            <person name="Francisco L."/>
            <person name="Tang L.-Y."/>
            <person name="Pu L.-L."/>
            <person name="Perales L."/>
            <person name="Lorensuhewa L."/>
            <person name="Munidasa M."/>
            <person name="Coyle M."/>
            <person name="Taylor M."/>
            <person name="Puazo M."/>
            <person name="Firestine M."/>
            <person name="Scheel M."/>
            <person name="Javaid M."/>
            <person name="Wang M."/>
            <person name="Li M."/>
            <person name="Tabassum N."/>
            <person name="Saada N."/>
            <person name="Osuji N."/>
            <person name="Aqrawi P."/>
            <person name="Fu Q."/>
            <person name="Thornton R."/>
            <person name="Raj R."/>
            <person name="Goodspeed R."/>
            <person name="Mata R."/>
            <person name="Najjar R."/>
            <person name="Gubbala S."/>
            <person name="Lee S."/>
            <person name="Denson S."/>
            <person name="Patil S."/>
            <person name="Macmil S."/>
            <person name="Qi S."/>
            <person name="Matskevitch T."/>
            <person name="Palculict T."/>
            <person name="Mathew T."/>
            <person name="Vee V."/>
            <person name="Velamala V."/>
            <person name="Korchina V."/>
            <person name="Cai W."/>
            <person name="Liu W."/>
            <person name="Dai W."/>
            <person name="Zou X."/>
            <person name="Zhu Y."/>
            <person name="Zhang Y."/>
            <person name="Wu Y.-Q."/>
            <person name="Xin Y."/>
            <person name="Nazarath L."/>
            <person name="Kovar C."/>
            <person name="Han Y."/>
            <person name="Muzny D."/>
            <person name="Gibbs R."/>
        </authorList>
    </citation>
    <scope>NUCLEOTIDE SEQUENCE [LARGE SCALE GENOMIC DNA]</scope>
    <source>
        <strain evidence="20">Jacobina</strain>
    </source>
</reference>
<evidence type="ECO:0000256" key="6">
    <source>
        <dbReference type="ARBA" id="ARBA00022490"/>
    </source>
</evidence>
<dbReference type="RefSeq" id="XP_055678243.1">
    <property type="nucleotide sequence ID" value="XM_055822268.1"/>
</dbReference>
<dbReference type="SUPFAM" id="SSF47473">
    <property type="entry name" value="EF-hand"/>
    <property type="match status" value="1"/>
</dbReference>
<keyword evidence="20" id="KW-1185">Reference proteome</keyword>
<dbReference type="CDD" id="cd00051">
    <property type="entry name" value="EFh"/>
    <property type="match status" value="1"/>
</dbReference>
<dbReference type="InterPro" id="IPR002048">
    <property type="entry name" value="EF_hand_dom"/>
</dbReference>
<protein>
    <submittedName>
        <fullName evidence="18">Putative ca2+/calmodulin-dependent protein phosphatase calcineurin subunit b</fullName>
    </submittedName>
</protein>
<keyword evidence="6" id="KW-0963">Cytoplasm</keyword>
<feature type="domain" description="EF-hand" evidence="17">
    <location>
        <begin position="105"/>
        <end position="140"/>
    </location>
</feature>
<evidence type="ECO:0000256" key="5">
    <source>
        <dbReference type="ARBA" id="ARBA00022475"/>
    </source>
</evidence>
<evidence type="ECO:0000313" key="20">
    <source>
        <dbReference type="Proteomes" id="UP000092461"/>
    </source>
</evidence>
<dbReference type="PANTHER" id="PTHR46002">
    <property type="entry name" value="EG:114D9.1 PROTEIN-RELATED"/>
    <property type="match status" value="1"/>
</dbReference>
<evidence type="ECO:0000256" key="15">
    <source>
        <dbReference type="ARBA" id="ARBA00023288"/>
    </source>
</evidence>
<dbReference type="Gene3D" id="1.10.238.10">
    <property type="entry name" value="EF-hand"/>
    <property type="match status" value="1"/>
</dbReference>
<dbReference type="PROSITE" id="PS50222">
    <property type="entry name" value="EF_HAND_2"/>
    <property type="match status" value="1"/>
</dbReference>